<organism evidence="1 2">
    <name type="scientific">Grimontia marina</name>
    <dbReference type="NCBI Taxonomy" id="646534"/>
    <lineage>
        <taxon>Bacteria</taxon>
        <taxon>Pseudomonadati</taxon>
        <taxon>Pseudomonadota</taxon>
        <taxon>Gammaproteobacteria</taxon>
        <taxon>Vibrionales</taxon>
        <taxon>Vibrionaceae</taxon>
        <taxon>Grimontia</taxon>
    </lineage>
</organism>
<evidence type="ECO:0000313" key="2">
    <source>
        <dbReference type="Proteomes" id="UP000073601"/>
    </source>
</evidence>
<evidence type="ECO:0000313" key="1">
    <source>
        <dbReference type="EMBL" id="CZF79658.1"/>
    </source>
</evidence>
<gene>
    <name evidence="1" type="ORF">GMA8713_01068</name>
</gene>
<keyword evidence="2" id="KW-1185">Reference proteome</keyword>
<proteinExistence type="predicted"/>
<dbReference type="Proteomes" id="UP000073601">
    <property type="component" value="Unassembled WGS sequence"/>
</dbReference>
<reference evidence="2" key="1">
    <citation type="submission" date="2016-02" db="EMBL/GenBank/DDBJ databases">
        <authorList>
            <person name="Rodrigo-Torres Lidia"/>
            <person name="Arahal R.David."/>
        </authorList>
    </citation>
    <scope>NUCLEOTIDE SEQUENCE [LARGE SCALE GENOMIC DNA]</scope>
    <source>
        <strain evidence="2">CECT 8713</strain>
    </source>
</reference>
<accession>A0A128EYK7</accession>
<dbReference type="OrthoDB" id="9135240at2"/>
<protein>
    <submittedName>
        <fullName evidence="1">Uncharacterized protein</fullName>
    </submittedName>
</protein>
<name>A0A128EYK7_9GAMM</name>
<dbReference type="AlphaFoldDB" id="A0A128EYK7"/>
<sequence>MEVNNDILSDYIDYCYQQLNHEFINCNIRKSDAIYLYQRFKCRIVPQRVRGINEANGFQVPEHFQEAYESIKADIVAGSDLRKYQSRNLKKLDYDDDILSHWGIQHFHLSNDVESDGFVSRTGDLLFIHFTNSTAYILGIFNHRSWCNLDLIEVLHRNWPEHMSKFKMNSGMSPLTETNYKTLRKKSGNANIVVEDGTEYIAPGMGVSSNGAPIQATFNSDKLKFMFNSYFEAIVNNLEQILNYSAESRELSEITIGLELNGELRDFVFVVKETGFRFTIPS</sequence>
<dbReference type="RefSeq" id="WP_062706567.1">
    <property type="nucleotide sequence ID" value="NZ_CAWRCI010000007.1"/>
</dbReference>
<dbReference type="EMBL" id="FIZY01000007">
    <property type="protein sequence ID" value="CZF79658.1"/>
    <property type="molecule type" value="Genomic_DNA"/>
</dbReference>